<keyword evidence="7" id="KW-0012">Acyltransferase</keyword>
<dbReference type="InterPro" id="IPR016036">
    <property type="entry name" value="Malonyl_transacylase_ACP-bd"/>
</dbReference>
<dbReference type="Pfam" id="PF00550">
    <property type="entry name" value="PP-binding"/>
    <property type="match status" value="1"/>
</dbReference>
<dbReference type="PROSITE" id="PS00012">
    <property type="entry name" value="PHOSPHOPANTETHEINE"/>
    <property type="match status" value="1"/>
</dbReference>
<evidence type="ECO:0000256" key="2">
    <source>
        <dbReference type="ARBA" id="ARBA00022553"/>
    </source>
</evidence>
<dbReference type="GO" id="GO:0006633">
    <property type="term" value="P:fatty acid biosynthetic process"/>
    <property type="evidence" value="ECO:0007669"/>
    <property type="project" value="TreeGrafter"/>
</dbReference>
<dbReference type="SMART" id="SM00826">
    <property type="entry name" value="PKS_DH"/>
    <property type="match status" value="1"/>
</dbReference>
<dbReference type="Pfam" id="PF00698">
    <property type="entry name" value="Acyl_transf_1"/>
    <property type="match status" value="1"/>
</dbReference>
<dbReference type="Gene3D" id="1.10.1200.10">
    <property type="entry name" value="ACP-like"/>
    <property type="match status" value="1"/>
</dbReference>
<evidence type="ECO:0008006" key="15">
    <source>
        <dbReference type="Google" id="ProtNLM"/>
    </source>
</evidence>
<dbReference type="GO" id="GO:1901336">
    <property type="term" value="P:lactone biosynthetic process"/>
    <property type="evidence" value="ECO:0007669"/>
    <property type="project" value="UniProtKB-ARBA"/>
</dbReference>
<dbReference type="InterPro" id="IPR011032">
    <property type="entry name" value="GroES-like_sf"/>
</dbReference>
<dbReference type="InterPro" id="IPR049900">
    <property type="entry name" value="PKS_mFAS_DH"/>
</dbReference>
<dbReference type="Pfam" id="PF08659">
    <property type="entry name" value="KR"/>
    <property type="match status" value="1"/>
</dbReference>
<proteinExistence type="predicted"/>
<keyword evidence="1" id="KW-0596">Phosphopantetheine</keyword>
<evidence type="ECO:0000313" key="14">
    <source>
        <dbReference type="Proteomes" id="UP000578531"/>
    </source>
</evidence>
<dbReference type="SUPFAM" id="SSF51735">
    <property type="entry name" value="NAD(P)-binding Rossmann-fold domains"/>
    <property type="match status" value="2"/>
</dbReference>
<dbReference type="FunFam" id="3.40.50.720:FF:000209">
    <property type="entry name" value="Polyketide synthase Pks12"/>
    <property type="match status" value="1"/>
</dbReference>
<sequence>MSPGIIQEPNGHANGFSNASSNGVDAHMNGTTNGNTNGHSEPTSSFEPNGLSDGASNHVVEPVAIVGMAMRLPGGVHDAEGFWDLLVNKRNGQCRVPADRYNIDAWYKPGKAGHVGTQYGYFLEDLDLAHIDASFWSMTKHEAEAMDPQQRLILEVVYECLENAGERNWRGKNIGCYVGVFGEDWIDMDSKDVQNHHMYRLIGYGDYITANRVSYEFDFKGPSMTIRTACSSSLTGLHEACQALYNGDCKSAIVGGTNIIITPRMTIAMTEQGVISPTGSCKSFDANADGYARGEAVSALYIKKLSDAVRDGDTIRAVIRSTCVNNDGKTVGITSPSTEAHETLIRRGHQLAGITDLSKTAMIECHGTGTKIGDPIETSAVANVFGEHGIYIGSVKPNLGHSEGASGMSSVIKMVLALEHKTIPPNINFKKPNPNIPWEQGKLKVPIHATPWPADRAERVGVNSFGIGGANAHVLLESAAAHGLDRPAPPVDVSEERPNLLVFSATHPESLRRLVDNHASYLGSHTDSLNDMSYTLSTKRQPLSHRAFCIASEDSPLEPSRINKPTETPNLVFAFTGQGAQWAQMGRELFSKERSFSDSIRGLDKVLSSLPEPPQWTLEDEILKPKSRSRLSEAELSQPCCTAIQVALVDLMTKWDIKPAGVVGHSSGEIGAAYASGVLTAEEAILVAYYRGLATLGLGKIHRGGMAAIGLGRDQVTPYLRTGVIIGCENSQSSTTLTGDIDTLEQIMATIQEDRPEVLVRALHVECAYHSHHMKTVEAKYRTLLGKAIHAKEPTVPFYSSVTGGLLKNGEILSTSYWVQNLTSPVLFLSAVSAIIGSLSQPLAFLEIGPHSALAGPIRQIIRKEAKDAHYVSTLVRNEDALTSLLKTAGELWISNVDVNFDSVNPPGEFLTDLPTYPWNYDGQYWYESRLSKEWRLRKFPHHDLLGARLVETSEVDPTWRNMLRLDNVPWIQDHEIAQDILLPAAGYIAMIGEAIRQLTDLEDYTVRAVDFISALIMNEGKPVEVQTHLRKARLTTTLDSEWYEFSIASLNGTTWIKHCVGQVRGGAEFKLPVPTIEPCQRKVPTSTWYRVMARFGLNYGPRFRGLSEISAHVSERKAVATLNDSLGEKETPYQLHPATLDSSFQLFSCAAFNGVGRLFTKLSIPTHIEEFYIKPAKESIAIQAEAESSPTGTLAGNLVGVSAGELVMNLKGLKMTPLGDNNEGQNDDPHAAVELEWKSDVNLLDATQLMRPAKDITKCHLLVEKLALACMIESIVQLQGVQTTHPHLDKFRAWLDTRREMAIGGQYPNIDDCAMIAGLDSTQRTNMIENLLAQSLDTEAAAVATAIHRISKHSRDIFLGTTDPLDILMEDDILTKVYDFMQLWDYTDFFELLGHYKPDMKILEIGAGTGGTTSTIIPHLKSAYGERMFGSYKYTDISAGFFVAAKERFKDVQGLDYAILDVSQDPIQQGFEPESFDLIVATNVLHATPKLSETLSNVRKLLHPHGRLFLQELDPSTRWINYVMGVLPGWWLGEDDDRPLEPYVNPERWDKELKSAGFGGVDAVAYDGHLLNNIIAMPAREEKSKRITILSRGESSQHSRGIIQQLRERSFELDFCTLDQVPKPGQDIVSLLDTEAPFLYSATEESFSAFKSFVSHIQGAGVLWVTEAAQNGCRDPNYSLILGMARTIRTEFLMDFATLELESFDDAAACKATADVLQEFQHRVRDQDNDPVLEYAFSDGSVQVGRYHWVSVSKELLSAKHHSYPRKLEIGRPGILHTLAWRQQEPFDLKGDFVEIETRAVGLNFKDVLMSMGIVDLVGRGLGCESCGVVKRVGPEVKHLKVGDRVLCCTDGSFSTTWSMSELFCAKMSDSLSFVEAATIPLVYGTVIAGLMDCAKLSKGQTVLIHSACGGVGIAAVQIAKMIGAEIFCTVGNQEKVDFLMQNFSIPRNRIFNSRDTSFLRDVLRETGGKGVNVVLNSLSGELLHSSWKCVADFGTMVEIGKRDFIGNGNLAMNLFENNRSFIGLDLSQICFYRPNAIHDLLRRAMEFYEQGYIKPITPMKEFEAAHIEDAMRYMQKGQHIGKIVVTFPKDPMELEATADPKELVLRPDVSYLSIGGLGGLGRSIASWMVEKGARHLIFFSRSAGSVTSEDPYIKELAALGCSVQTFSGSVSNLSDVKRVISSAAKPIAGVLQASMVLSDAALGEMTFEQWQTALLPKVQGTWNLHEALLAQKQSLDFFFLFSSVSGVGGQWGQANYAAGNTFLDAFVQYRHSLGLPASVLDIGAMEDVGYLSQNSGILEALRATSLHTLHEQDLLDSLQLMIDRSLPAPQSSPMKTARYVNPSQVAIGVRSTLPLSAPNNRTIWKKDPRMAVYRNLESLSATSAASSGNDEGLKQFLRDASKNPALLDLAPSIEYLAKEAGTTLFGFMMRSDEEPSMDVPLASLGVDSLVSIELRNWFRQKVGAEFTVLEVVNSNSITHLGEQAAAKLKEKFQARQ</sequence>
<dbReference type="InterPro" id="IPR049552">
    <property type="entry name" value="PKS_DH_N"/>
</dbReference>
<dbReference type="Pfam" id="PF21089">
    <property type="entry name" value="PKS_DH_N"/>
    <property type="match status" value="1"/>
</dbReference>
<dbReference type="InterPro" id="IPR006162">
    <property type="entry name" value="Ppantetheine_attach_site"/>
</dbReference>
<accession>A0A8H6L1X4</accession>
<dbReference type="Pfam" id="PF13602">
    <property type="entry name" value="ADH_zinc_N_2"/>
    <property type="match status" value="1"/>
</dbReference>
<gene>
    <name evidence="13" type="ORF">HO173_009356</name>
</gene>
<dbReference type="Gene3D" id="3.40.47.10">
    <property type="match status" value="1"/>
</dbReference>
<evidence type="ECO:0000256" key="7">
    <source>
        <dbReference type="ARBA" id="ARBA00023315"/>
    </source>
</evidence>
<dbReference type="InterPro" id="IPR032821">
    <property type="entry name" value="PKS_assoc"/>
</dbReference>
<dbReference type="PANTHER" id="PTHR43775:SF49">
    <property type="entry name" value="SYNTHASE, PUTATIVE (JCVI)-RELATED"/>
    <property type="match status" value="1"/>
</dbReference>
<dbReference type="InterPro" id="IPR020841">
    <property type="entry name" value="PKS_Beta-ketoAc_synthase_dom"/>
</dbReference>
<dbReference type="Pfam" id="PF08242">
    <property type="entry name" value="Methyltransf_12"/>
    <property type="match status" value="1"/>
</dbReference>
<dbReference type="InterPro" id="IPR013968">
    <property type="entry name" value="PKS_KR"/>
</dbReference>
<keyword evidence="14" id="KW-1185">Reference proteome</keyword>
<keyword evidence="2" id="KW-0597">Phosphoprotein</keyword>
<dbReference type="Proteomes" id="UP000578531">
    <property type="component" value="Unassembled WGS sequence"/>
</dbReference>
<dbReference type="Pfam" id="PF16197">
    <property type="entry name" value="KAsynt_C_assoc"/>
    <property type="match status" value="1"/>
</dbReference>
<feature type="domain" description="Ketosynthase family 3 (KS3)" evidence="11">
    <location>
        <begin position="60"/>
        <end position="478"/>
    </location>
</feature>
<dbReference type="InterPro" id="IPR020806">
    <property type="entry name" value="PKS_PP-bd"/>
</dbReference>
<dbReference type="PROSITE" id="PS52004">
    <property type="entry name" value="KS3_2"/>
    <property type="match status" value="1"/>
</dbReference>
<evidence type="ECO:0000256" key="5">
    <source>
        <dbReference type="ARBA" id="ARBA00022857"/>
    </source>
</evidence>
<dbReference type="InterPro" id="IPR029063">
    <property type="entry name" value="SAM-dependent_MTases_sf"/>
</dbReference>
<dbReference type="GO" id="GO:0044550">
    <property type="term" value="P:secondary metabolite biosynthetic process"/>
    <property type="evidence" value="ECO:0007669"/>
    <property type="project" value="TreeGrafter"/>
</dbReference>
<keyword evidence="3" id="KW-0489">Methyltransferase</keyword>
<dbReference type="PROSITE" id="PS52019">
    <property type="entry name" value="PKS_MFAS_DH"/>
    <property type="match status" value="1"/>
</dbReference>
<dbReference type="Gene3D" id="3.40.366.10">
    <property type="entry name" value="Malonyl-Coenzyme A Acyl Carrier Protein, domain 2"/>
    <property type="match status" value="1"/>
</dbReference>
<feature type="region of interest" description="N-terminal hotdog fold" evidence="8">
    <location>
        <begin position="943"/>
        <end position="1071"/>
    </location>
</feature>
<dbReference type="Pfam" id="PF00109">
    <property type="entry name" value="ketoacyl-synt"/>
    <property type="match status" value="1"/>
</dbReference>
<evidence type="ECO:0000313" key="13">
    <source>
        <dbReference type="EMBL" id="KAF6232476.1"/>
    </source>
</evidence>
<dbReference type="SMART" id="SM00825">
    <property type="entry name" value="PKS_KS"/>
    <property type="match status" value="1"/>
</dbReference>
<dbReference type="GO" id="GO:0032259">
    <property type="term" value="P:methylation"/>
    <property type="evidence" value="ECO:0007669"/>
    <property type="project" value="UniProtKB-KW"/>
</dbReference>
<feature type="domain" description="Carrier" evidence="10">
    <location>
        <begin position="2413"/>
        <end position="2490"/>
    </location>
</feature>
<protein>
    <recommendedName>
        <fullName evidence="15">Polyketide synthase</fullName>
    </recommendedName>
</protein>
<evidence type="ECO:0000256" key="9">
    <source>
        <dbReference type="SAM" id="MobiDB-lite"/>
    </source>
</evidence>
<organism evidence="13 14">
    <name type="scientific">Letharia columbiana</name>
    <dbReference type="NCBI Taxonomy" id="112416"/>
    <lineage>
        <taxon>Eukaryota</taxon>
        <taxon>Fungi</taxon>
        <taxon>Dikarya</taxon>
        <taxon>Ascomycota</taxon>
        <taxon>Pezizomycotina</taxon>
        <taxon>Lecanoromycetes</taxon>
        <taxon>OSLEUM clade</taxon>
        <taxon>Lecanoromycetidae</taxon>
        <taxon>Lecanorales</taxon>
        <taxon>Lecanorineae</taxon>
        <taxon>Parmeliaceae</taxon>
        <taxon>Letharia</taxon>
    </lineage>
</organism>
<dbReference type="SUPFAM" id="SSF53335">
    <property type="entry name" value="S-adenosyl-L-methionine-dependent methyltransferases"/>
    <property type="match status" value="1"/>
</dbReference>
<comment type="caution">
    <text evidence="13">The sequence shown here is derived from an EMBL/GenBank/DDBJ whole genome shotgun (WGS) entry which is preliminary data.</text>
</comment>
<dbReference type="InterPro" id="IPR013217">
    <property type="entry name" value="Methyltransf_12"/>
</dbReference>
<dbReference type="GO" id="GO:0016491">
    <property type="term" value="F:oxidoreductase activity"/>
    <property type="evidence" value="ECO:0007669"/>
    <property type="project" value="InterPro"/>
</dbReference>
<evidence type="ECO:0000259" key="10">
    <source>
        <dbReference type="PROSITE" id="PS50075"/>
    </source>
</evidence>
<dbReference type="GO" id="GO:0031177">
    <property type="term" value="F:phosphopantetheine binding"/>
    <property type="evidence" value="ECO:0007669"/>
    <property type="project" value="InterPro"/>
</dbReference>
<dbReference type="InterPro" id="IPR013154">
    <property type="entry name" value="ADH-like_N"/>
</dbReference>
<dbReference type="Gene3D" id="3.40.50.150">
    <property type="entry name" value="Vaccinia Virus protein VP39"/>
    <property type="match status" value="1"/>
</dbReference>
<dbReference type="SMART" id="SM00827">
    <property type="entry name" value="PKS_AT"/>
    <property type="match status" value="1"/>
</dbReference>
<dbReference type="InterPro" id="IPR036736">
    <property type="entry name" value="ACP-like_sf"/>
</dbReference>
<dbReference type="GeneID" id="59291007"/>
<dbReference type="SUPFAM" id="SSF47336">
    <property type="entry name" value="ACP-like"/>
    <property type="match status" value="1"/>
</dbReference>
<dbReference type="InterPro" id="IPR016039">
    <property type="entry name" value="Thiolase-like"/>
</dbReference>
<dbReference type="InterPro" id="IPR020843">
    <property type="entry name" value="ER"/>
</dbReference>
<dbReference type="InterPro" id="IPR014043">
    <property type="entry name" value="Acyl_transferase_dom"/>
</dbReference>
<dbReference type="SMART" id="SM00822">
    <property type="entry name" value="PKS_KR"/>
    <property type="match status" value="1"/>
</dbReference>
<evidence type="ECO:0000256" key="3">
    <source>
        <dbReference type="ARBA" id="ARBA00022603"/>
    </source>
</evidence>
<dbReference type="InterPro" id="IPR036291">
    <property type="entry name" value="NAD(P)-bd_dom_sf"/>
</dbReference>
<dbReference type="InterPro" id="IPR009081">
    <property type="entry name" value="PP-bd_ACP"/>
</dbReference>
<feature type="region of interest" description="C-terminal hotdog fold" evidence="8">
    <location>
        <begin position="1081"/>
        <end position="1225"/>
    </location>
</feature>
<dbReference type="Pfam" id="PF14765">
    <property type="entry name" value="PS-DH"/>
    <property type="match status" value="1"/>
</dbReference>
<dbReference type="EMBL" id="JACCJC010000048">
    <property type="protein sequence ID" value="KAF6232476.1"/>
    <property type="molecule type" value="Genomic_DNA"/>
</dbReference>
<keyword evidence="6" id="KW-0511">Multifunctional enzyme</keyword>
<evidence type="ECO:0000259" key="11">
    <source>
        <dbReference type="PROSITE" id="PS52004"/>
    </source>
</evidence>
<evidence type="ECO:0000256" key="4">
    <source>
        <dbReference type="ARBA" id="ARBA00022679"/>
    </source>
</evidence>
<dbReference type="InterPro" id="IPR014030">
    <property type="entry name" value="Ketoacyl_synth_N"/>
</dbReference>
<dbReference type="CDD" id="cd05195">
    <property type="entry name" value="enoyl_red"/>
    <property type="match status" value="1"/>
</dbReference>
<dbReference type="Gene3D" id="3.90.180.10">
    <property type="entry name" value="Medium-chain alcohol dehydrogenases, catalytic domain"/>
    <property type="match status" value="1"/>
</dbReference>
<dbReference type="Gene3D" id="3.10.129.110">
    <property type="entry name" value="Polyketide synthase dehydratase"/>
    <property type="match status" value="1"/>
</dbReference>
<dbReference type="GO" id="GO:0008168">
    <property type="term" value="F:methyltransferase activity"/>
    <property type="evidence" value="ECO:0007669"/>
    <property type="project" value="UniProtKB-KW"/>
</dbReference>
<feature type="active site" description="Proton donor; for dehydratase activity" evidence="8">
    <location>
        <position position="1142"/>
    </location>
</feature>
<dbReference type="InterPro" id="IPR042104">
    <property type="entry name" value="PKS_dehydratase_sf"/>
</dbReference>
<dbReference type="Gene3D" id="3.40.50.720">
    <property type="entry name" value="NAD(P)-binding Rossmann-like Domain"/>
    <property type="match status" value="1"/>
</dbReference>
<keyword evidence="5" id="KW-0521">NADP</keyword>
<feature type="compositionally biased region" description="Low complexity" evidence="9">
    <location>
        <begin position="29"/>
        <end position="38"/>
    </location>
</feature>
<dbReference type="Pfam" id="PF02801">
    <property type="entry name" value="Ketoacyl-synt_C"/>
    <property type="match status" value="1"/>
</dbReference>
<reference evidence="13 14" key="1">
    <citation type="journal article" date="2020" name="Genomics">
        <title>Complete, high-quality genomes from long-read metagenomic sequencing of two wolf lichen thalli reveals enigmatic genome architecture.</title>
        <authorList>
            <person name="McKenzie S.K."/>
            <person name="Walston R.F."/>
            <person name="Allen J.L."/>
        </authorList>
    </citation>
    <scope>NUCLEOTIDE SEQUENCE [LARGE SCALE GENOMIC DNA]</scope>
    <source>
        <strain evidence="13">WasteWater2</strain>
    </source>
</reference>
<dbReference type="SUPFAM" id="SSF52151">
    <property type="entry name" value="FabD/lysophospholipase-like"/>
    <property type="match status" value="1"/>
</dbReference>
<feature type="domain" description="PKS/mFAS DH" evidence="12">
    <location>
        <begin position="943"/>
        <end position="1225"/>
    </location>
</feature>
<dbReference type="SUPFAM" id="SSF50129">
    <property type="entry name" value="GroES-like"/>
    <property type="match status" value="1"/>
</dbReference>
<dbReference type="SUPFAM" id="SSF55048">
    <property type="entry name" value="Probable ACP-binding domain of malonyl-CoA ACP transacylase"/>
    <property type="match status" value="1"/>
</dbReference>
<dbReference type="InterPro" id="IPR049551">
    <property type="entry name" value="PKS_DH_C"/>
</dbReference>
<dbReference type="PROSITE" id="PS50075">
    <property type="entry name" value="CARRIER"/>
    <property type="match status" value="1"/>
</dbReference>
<dbReference type="SUPFAM" id="SSF53901">
    <property type="entry name" value="Thiolase-like"/>
    <property type="match status" value="1"/>
</dbReference>
<dbReference type="SMART" id="SM00823">
    <property type="entry name" value="PKS_PP"/>
    <property type="match status" value="1"/>
</dbReference>
<feature type="region of interest" description="Disordered" evidence="9">
    <location>
        <begin position="1"/>
        <end position="54"/>
    </location>
</feature>
<evidence type="ECO:0000256" key="1">
    <source>
        <dbReference type="ARBA" id="ARBA00022450"/>
    </source>
</evidence>
<evidence type="ECO:0000256" key="8">
    <source>
        <dbReference type="PROSITE-ProRule" id="PRU01363"/>
    </source>
</evidence>
<dbReference type="InterPro" id="IPR020807">
    <property type="entry name" value="PKS_DH"/>
</dbReference>
<feature type="active site" description="Proton acceptor; for dehydratase activity" evidence="8">
    <location>
        <position position="975"/>
    </location>
</feature>
<dbReference type="GO" id="GO:0004312">
    <property type="term" value="F:fatty acid synthase activity"/>
    <property type="evidence" value="ECO:0007669"/>
    <property type="project" value="TreeGrafter"/>
</dbReference>
<dbReference type="OrthoDB" id="329835at2759"/>
<dbReference type="SMART" id="SM00829">
    <property type="entry name" value="PKS_ER"/>
    <property type="match status" value="1"/>
</dbReference>
<evidence type="ECO:0000259" key="12">
    <source>
        <dbReference type="PROSITE" id="PS52019"/>
    </source>
</evidence>
<dbReference type="InterPro" id="IPR001227">
    <property type="entry name" value="Ac_transferase_dom_sf"/>
</dbReference>
<keyword evidence="4" id="KW-0808">Transferase</keyword>
<dbReference type="CDD" id="cd00833">
    <property type="entry name" value="PKS"/>
    <property type="match status" value="1"/>
</dbReference>
<dbReference type="PANTHER" id="PTHR43775">
    <property type="entry name" value="FATTY ACID SYNTHASE"/>
    <property type="match status" value="1"/>
</dbReference>
<name>A0A8H6L1X4_9LECA</name>
<dbReference type="Pfam" id="PF08240">
    <property type="entry name" value="ADH_N"/>
    <property type="match status" value="1"/>
</dbReference>
<dbReference type="RefSeq" id="XP_037161903.1">
    <property type="nucleotide sequence ID" value="XM_037311246.1"/>
</dbReference>
<dbReference type="InterPro" id="IPR014031">
    <property type="entry name" value="Ketoacyl_synth_C"/>
</dbReference>
<evidence type="ECO:0000256" key="6">
    <source>
        <dbReference type="ARBA" id="ARBA00023268"/>
    </source>
</evidence>
<dbReference type="InterPro" id="IPR016035">
    <property type="entry name" value="Acyl_Trfase/lysoPLipase"/>
</dbReference>
<dbReference type="InterPro" id="IPR057326">
    <property type="entry name" value="KR_dom"/>
</dbReference>
<dbReference type="InterPro" id="IPR050091">
    <property type="entry name" value="PKS_NRPS_Biosynth_Enz"/>
</dbReference>